<name>A0A9P8M1D2_9HYPO</name>
<reference evidence="2 3" key="1">
    <citation type="submission" date="2020-07" db="EMBL/GenBank/DDBJ databases">
        <title>Metarhizium humberi genome.</title>
        <authorList>
            <person name="Lysoe E."/>
        </authorList>
    </citation>
    <scope>NUCLEOTIDE SEQUENCE [LARGE SCALE GENOMIC DNA]</scope>
    <source>
        <strain evidence="2 3">ESALQ1638</strain>
    </source>
</reference>
<keyword evidence="3" id="KW-1185">Reference proteome</keyword>
<sequence length="459" mass="51054">MKLSITLITLLAGLAAGSPAKIDKRETDYGGEPLKEYCAIIGLEADTIKVTDEGIAATCRSDPAVPPKTLQSREDGAKFCEKLGMQFSTSGSLDTAMKSPQVCAIRGGKGKVWCKYADDGDSNATELIAKYADENGNVNQDNLKDFLMGLSRDAPGTVTGLYNALKAAPSVTKSKFGLGGASGTAGGLATVAYDFMMANMKPGGLFGADTSFGRWLRTNPIYGASGTRSSPFDTTGNVMVYYKPNTKLCIPFKDASSAFWSTSVKRCKFWHDKNDCDTSYAYDARTDIGKELRERCTNELDRNGLPEKEREEQMRREEAACIRPRWVCGSFGKRVGDPLNFQYCMDDSEAAKKACDLAGWTYRIGRMKTEAEEEQEREERLQKEESECFHPRQSCRNVYNKFLYCMRNDWEEKEKCRREDWRPTEQPTKSSECVKIKSHRVPGGPYYTAVCVPEGEDKP</sequence>
<keyword evidence="1" id="KW-0732">Signal</keyword>
<gene>
    <name evidence="2" type="ORF">MHUMG1_10454</name>
</gene>
<comment type="caution">
    <text evidence="2">The sequence shown here is derived from an EMBL/GenBank/DDBJ whole genome shotgun (WGS) entry which is preliminary data.</text>
</comment>
<dbReference type="AlphaFoldDB" id="A0A9P8M1D2"/>
<evidence type="ECO:0000256" key="1">
    <source>
        <dbReference type="SAM" id="SignalP"/>
    </source>
</evidence>
<evidence type="ECO:0000313" key="2">
    <source>
        <dbReference type="EMBL" id="KAH0591800.1"/>
    </source>
</evidence>
<dbReference type="EMBL" id="JACEFI010000046">
    <property type="protein sequence ID" value="KAH0591800.1"/>
    <property type="molecule type" value="Genomic_DNA"/>
</dbReference>
<protein>
    <submittedName>
        <fullName evidence="2">Uncharacterized protein</fullName>
    </submittedName>
</protein>
<organism evidence="2 3">
    <name type="scientific">Metarhizium humberi</name>
    <dbReference type="NCBI Taxonomy" id="2596975"/>
    <lineage>
        <taxon>Eukaryota</taxon>
        <taxon>Fungi</taxon>
        <taxon>Dikarya</taxon>
        <taxon>Ascomycota</taxon>
        <taxon>Pezizomycotina</taxon>
        <taxon>Sordariomycetes</taxon>
        <taxon>Hypocreomycetidae</taxon>
        <taxon>Hypocreales</taxon>
        <taxon>Clavicipitaceae</taxon>
        <taxon>Metarhizium</taxon>
    </lineage>
</organism>
<feature type="chain" id="PRO_5040440558" evidence="1">
    <location>
        <begin position="18"/>
        <end position="459"/>
    </location>
</feature>
<dbReference type="Proteomes" id="UP000764110">
    <property type="component" value="Unassembled WGS sequence"/>
</dbReference>
<accession>A0A9P8M1D2</accession>
<proteinExistence type="predicted"/>
<evidence type="ECO:0000313" key="3">
    <source>
        <dbReference type="Proteomes" id="UP000764110"/>
    </source>
</evidence>
<feature type="signal peptide" evidence="1">
    <location>
        <begin position="1"/>
        <end position="17"/>
    </location>
</feature>